<proteinExistence type="predicted"/>
<dbReference type="PATRIC" id="fig|1263870.3.peg.3618"/>
<protein>
    <recommendedName>
        <fullName evidence="1">Helicase HerA central domain-containing protein</fullName>
    </recommendedName>
</protein>
<reference evidence="2 3" key="1">
    <citation type="journal article" date="2013" name="Mar. Genomics">
        <title>Expression of sulfatases in Rhodopirellula baltica and the diversity of sulfatases in the genus Rhodopirellula.</title>
        <authorList>
            <person name="Wegner C.E."/>
            <person name="Richter-Heitmann T."/>
            <person name="Klindworth A."/>
            <person name="Klockow C."/>
            <person name="Richter M."/>
            <person name="Achstetter T."/>
            <person name="Glockner F.O."/>
            <person name="Harder J."/>
        </authorList>
    </citation>
    <scope>NUCLEOTIDE SEQUENCE [LARGE SCALE GENOMIC DNA]</scope>
    <source>
        <strain evidence="2 3">SM41</strain>
    </source>
</reference>
<comment type="caution">
    <text evidence="2">The sequence shown here is derived from an EMBL/GenBank/DDBJ whole genome shotgun (WGS) entry which is preliminary data.</text>
</comment>
<organism evidence="2 3">
    <name type="scientific">Rhodopirellula sallentina SM41</name>
    <dbReference type="NCBI Taxonomy" id="1263870"/>
    <lineage>
        <taxon>Bacteria</taxon>
        <taxon>Pseudomonadati</taxon>
        <taxon>Planctomycetota</taxon>
        <taxon>Planctomycetia</taxon>
        <taxon>Pirellulales</taxon>
        <taxon>Pirellulaceae</taxon>
        <taxon>Rhodopirellula</taxon>
    </lineage>
</organism>
<dbReference type="InterPro" id="IPR051162">
    <property type="entry name" value="T4SS_component"/>
</dbReference>
<feature type="domain" description="Helicase HerA central" evidence="1">
    <location>
        <begin position="330"/>
        <end position="389"/>
    </location>
</feature>
<dbReference type="PANTHER" id="PTHR30121:SF6">
    <property type="entry name" value="SLR6007 PROTEIN"/>
    <property type="match status" value="1"/>
</dbReference>
<gene>
    <name evidence="2" type="ORF">RSSM_03403</name>
</gene>
<evidence type="ECO:0000313" key="3">
    <source>
        <dbReference type="Proteomes" id="UP000011885"/>
    </source>
</evidence>
<accession>M5U1B9</accession>
<dbReference type="InterPro" id="IPR002789">
    <property type="entry name" value="HerA_central"/>
</dbReference>
<name>M5U1B9_9BACT</name>
<dbReference type="AlphaFoldDB" id="M5U1B9"/>
<dbReference type="Gene3D" id="3.40.50.300">
    <property type="entry name" value="P-loop containing nucleotide triphosphate hydrolases"/>
    <property type="match status" value="2"/>
</dbReference>
<keyword evidence="3" id="KW-1185">Reference proteome</keyword>
<dbReference type="Proteomes" id="UP000011885">
    <property type="component" value="Unassembled WGS sequence"/>
</dbReference>
<evidence type="ECO:0000259" key="1">
    <source>
        <dbReference type="Pfam" id="PF01935"/>
    </source>
</evidence>
<dbReference type="EMBL" id="ANOH01000228">
    <property type="protein sequence ID" value="EMI55079.1"/>
    <property type="molecule type" value="Genomic_DNA"/>
</dbReference>
<dbReference type="InterPro" id="IPR027417">
    <property type="entry name" value="P-loop_NTPase"/>
</dbReference>
<dbReference type="Pfam" id="PF01935">
    <property type="entry name" value="DUF87"/>
    <property type="match status" value="1"/>
</dbReference>
<sequence length="747" mass="83443">MTSGNRSASSRLGRNRWPRRASTPAIPRMLHCLTLPTGVTNGSEAMAAVLRSMHAANQARQAVELILAEHDGLVQFFVDCPLNLRSLLLVHLLDAFPGVKLERVSESLFDRDSQKSRVVTIRPEYGFEYLRRRFDRHDPMTAALSLLKGRRSLPSHARIAIRLRPAREHQKRWAERAEYVQHGRCFSVALQRRLVEMLSHGRMLNRWWAMAIRALCVRGPSGTPQVNRKLHDCLFEAEIGITVSSSSGQPNATNERLVGLVGGFALFASPTNRMVVGRNRGLMTPEEIALMWHPVSDDVRVSKLHRSGHIELEPPIELPAPGRHTSMTPLGRIAYRKDNRLVCLPIASIRRHCYLTGKTGVGKSSLMLSMLTANLRDNFGIALLDPHGDLFLDAALQVPKRRTNDLILFDPGDVQQLVPFNPLDASGGMDRGRIADGVLSAFVKVFNLDAASAPRLLHIFRNALYTLVEQPDATLIGINRLLTDAPYRKSAVARVSNPVVRDFWHGEFGKWNERDRAQFLASLQNKLGAFLSNRQLQLVLGQPKSGFNLRQVMDSGGILLCNLSKGRLGEDSANLLGALLLSSLQLAGESRADIPESERRDFVCYVDELQNYSTTALATSLSEARKYRSPLFVLANQYREQLIPELRSAIIGNCGSVITFQVGSEDAPFWSRHFGGKVSPEHLMTIPKYHAVADILIDGMPSGPMTFRTLPPPQCIASRAEKIKRHAVRQFARPRTELERYADSMFR</sequence>
<dbReference type="PANTHER" id="PTHR30121">
    <property type="entry name" value="UNCHARACTERIZED PROTEIN YJGR-RELATED"/>
    <property type="match status" value="1"/>
</dbReference>
<evidence type="ECO:0000313" key="2">
    <source>
        <dbReference type="EMBL" id="EMI55079.1"/>
    </source>
</evidence>
<dbReference type="SUPFAM" id="SSF52540">
    <property type="entry name" value="P-loop containing nucleoside triphosphate hydrolases"/>
    <property type="match status" value="1"/>
</dbReference>